<dbReference type="STRING" id="1223523.H340_00725"/>
<evidence type="ECO:0000313" key="6">
    <source>
        <dbReference type="EMBL" id="EMF02674.1"/>
    </source>
</evidence>
<protein>
    <submittedName>
        <fullName evidence="6">Metal-dependent hydrolase</fullName>
    </submittedName>
</protein>
<sequence length="286" mass="30358">MTNTRTRLNRPSGVRSLRLGDTKVTYVPDGLVQLSPRGWLPATTDEVWAAHPEYLDDDGYLVAGVGGLLVEHGDRALLIDAGIGPVSLPATPGAPVGRIEGGALLDHLTALGRPPAALEAVAITHFHRDHIGWSARLTAAGVPHLVAAPEWEERHLAVEHGVPEETLAAIATDVRTVADGEEVFPGVRALFTPGHTIGHAAYVITGGGRTLIAFGDALHTPLQVAHPEWSAVVDHDPRQSATHRHALVTRLTEPGTLGFGIHFADVPFGHARRTEDGGATWEAVDE</sequence>
<dbReference type="Proteomes" id="UP000011740">
    <property type="component" value="Unassembled WGS sequence"/>
</dbReference>
<evidence type="ECO:0000256" key="4">
    <source>
        <dbReference type="ARBA" id="ARBA00022833"/>
    </source>
</evidence>
<comment type="similarity">
    <text evidence="1">Belongs to the metallo-beta-lactamase superfamily.</text>
</comment>
<dbReference type="GO" id="GO:0046872">
    <property type="term" value="F:metal ion binding"/>
    <property type="evidence" value="ECO:0007669"/>
    <property type="project" value="UniProtKB-KW"/>
</dbReference>
<dbReference type="RefSeq" id="WP_004937751.1">
    <property type="nucleotide sequence ID" value="NZ_AORZ01000001.1"/>
</dbReference>
<proteinExistence type="inferred from homology"/>
<accession>M3ABV5</accession>
<evidence type="ECO:0000256" key="2">
    <source>
        <dbReference type="ARBA" id="ARBA00022723"/>
    </source>
</evidence>
<dbReference type="SUPFAM" id="SSF56281">
    <property type="entry name" value="Metallo-hydrolase/oxidoreductase"/>
    <property type="match status" value="1"/>
</dbReference>
<comment type="caution">
    <text evidence="6">The sequence shown here is derived from an EMBL/GenBank/DDBJ whole genome shotgun (WGS) entry which is preliminary data.</text>
</comment>
<dbReference type="InterPro" id="IPR001279">
    <property type="entry name" value="Metallo-B-lactamas"/>
</dbReference>
<evidence type="ECO:0000313" key="7">
    <source>
        <dbReference type="Proteomes" id="UP000011740"/>
    </source>
</evidence>
<dbReference type="InterPro" id="IPR051013">
    <property type="entry name" value="MBL_superfamily_lactonases"/>
</dbReference>
<dbReference type="PANTHER" id="PTHR42978">
    <property type="entry name" value="QUORUM-QUENCHING LACTONASE YTNP-RELATED-RELATED"/>
    <property type="match status" value="1"/>
</dbReference>
<feature type="domain" description="Metallo-beta-lactamase" evidence="5">
    <location>
        <begin position="64"/>
        <end position="262"/>
    </location>
</feature>
<keyword evidence="2" id="KW-0479">Metal-binding</keyword>
<dbReference type="InterPro" id="IPR036866">
    <property type="entry name" value="RibonucZ/Hydroxyglut_hydro"/>
</dbReference>
<dbReference type="GO" id="GO:0016787">
    <property type="term" value="F:hydrolase activity"/>
    <property type="evidence" value="ECO:0007669"/>
    <property type="project" value="UniProtKB-KW"/>
</dbReference>
<dbReference type="SMART" id="SM00849">
    <property type="entry name" value="Lactamase_B"/>
    <property type="match status" value="1"/>
</dbReference>
<evidence type="ECO:0000256" key="3">
    <source>
        <dbReference type="ARBA" id="ARBA00022801"/>
    </source>
</evidence>
<dbReference type="AlphaFoldDB" id="M3ABV5"/>
<dbReference type="EMBL" id="AORZ01000001">
    <property type="protein sequence ID" value="EMF02674.1"/>
    <property type="molecule type" value="Genomic_DNA"/>
</dbReference>
<keyword evidence="3 6" id="KW-0378">Hydrolase</keyword>
<dbReference type="PATRIC" id="fig|1223523.3.peg.154"/>
<dbReference type="PANTHER" id="PTHR42978:SF6">
    <property type="entry name" value="QUORUM-QUENCHING LACTONASE YTNP-RELATED"/>
    <property type="match status" value="1"/>
</dbReference>
<dbReference type="Pfam" id="PF00753">
    <property type="entry name" value="Lactamase_B"/>
    <property type="match status" value="1"/>
</dbReference>
<dbReference type="eggNOG" id="COG0491">
    <property type="taxonomic scope" value="Bacteria"/>
</dbReference>
<evidence type="ECO:0000256" key="1">
    <source>
        <dbReference type="ARBA" id="ARBA00007749"/>
    </source>
</evidence>
<keyword evidence="4" id="KW-0862">Zinc</keyword>
<evidence type="ECO:0000259" key="5">
    <source>
        <dbReference type="SMART" id="SM00849"/>
    </source>
</evidence>
<organism evidence="6 7">
    <name type="scientific">Streptomyces mobaraensis (strain ATCC 29032 / DSM 40847 / JCM 4168 / NBRC 13819 / NCIMB 11159 / IPCR 16-22)</name>
    <dbReference type="NCBI Taxonomy" id="1223523"/>
    <lineage>
        <taxon>Bacteria</taxon>
        <taxon>Bacillati</taxon>
        <taxon>Actinomycetota</taxon>
        <taxon>Actinomycetes</taxon>
        <taxon>Kitasatosporales</taxon>
        <taxon>Streptomycetaceae</taxon>
        <taxon>Streptomyces</taxon>
    </lineage>
</organism>
<gene>
    <name evidence="6" type="ORF">H340_00725</name>
</gene>
<dbReference type="Gene3D" id="3.60.15.10">
    <property type="entry name" value="Ribonuclease Z/Hydroxyacylglutathione hydrolase-like"/>
    <property type="match status" value="1"/>
</dbReference>
<reference evidence="6 7" key="1">
    <citation type="journal article" date="2013" name="Genome Announc.">
        <title>Whole-Genome Shotgun Assembly and Analysis of the Genome of Streptomyces mobaraensis DSM 40847, a Strain for Industrial Production of Microbial Transglutaminase.</title>
        <authorList>
            <person name="Yang H."/>
            <person name="He T."/>
            <person name="Wu W."/>
            <person name="Zhu W."/>
            <person name="Lu B."/>
            <person name="Sun W."/>
        </authorList>
    </citation>
    <scope>NUCLEOTIDE SEQUENCE [LARGE SCALE GENOMIC DNA]</scope>
    <source>
        <strain evidence="6 7">DSM 40847</strain>
    </source>
</reference>
<name>M3ABV5_STRM1</name>